<dbReference type="RefSeq" id="WP_079424187.1">
    <property type="nucleotide sequence ID" value="NZ_MZGV01000020.1"/>
</dbReference>
<dbReference type="GO" id="GO:0006537">
    <property type="term" value="P:glutamate biosynthetic process"/>
    <property type="evidence" value="ECO:0007669"/>
    <property type="project" value="UniProtKB-KW"/>
</dbReference>
<dbReference type="EC" id="1.4.1.13" evidence="7"/>
<keyword evidence="1" id="KW-0028">Amino-acid biosynthesis</keyword>
<dbReference type="InterPro" id="IPR036188">
    <property type="entry name" value="FAD/NAD-bd_sf"/>
</dbReference>
<evidence type="ECO:0000256" key="2">
    <source>
        <dbReference type="ARBA" id="ARBA00023002"/>
    </source>
</evidence>
<keyword evidence="8" id="KW-1185">Reference proteome</keyword>
<dbReference type="InterPro" id="IPR009051">
    <property type="entry name" value="Helical_ferredxn"/>
</dbReference>
<sequence>MGKVTGFKEFNREAPKKRPIKERVKDYREMTIQLSEEKLNEQGARCMNCGVPFCNWACPLGNLIPDFNDMVYKNKWEKAYKRLALTSPFPEFTGRICPALCEGSCTLGANSEAVTVQQIELAIIEKAYASGWVKPEIPKVRTGKKVAVVGSGPAGLAAAARLNSYGHKVTVFEKHDEIGGLLRYGIPDFKLEKTVVQRRVDLLKEEGIQFKANCEIGKDYSALKLKEEFDAVLLTGGSSVPRDLKVKGRELKGIHFALEFLTQQNRKVAGKPIEGPDIDAKDKIVVVIGGGDTGSDCIGTANRQGAKKVYQYEIMPKPPTARDNSMPWPDFPRTLKTTTSHEEGCERKWCISTTKFEGKEGKLTELHGVELKWSKDASGKMVMENVEGSEFVQPVDLVLIAMGFTNPQHEGMLNELGVEYDQRGNVHTNGNFMTSVDGVFTAGDMKTGQSLVVRAASSGIGAAESIDKYLMK</sequence>
<comment type="pathway">
    <text evidence="4">Amino-acid biosynthesis.</text>
</comment>
<evidence type="ECO:0000259" key="5">
    <source>
        <dbReference type="Pfam" id="PF07992"/>
    </source>
</evidence>
<evidence type="ECO:0000313" key="8">
    <source>
        <dbReference type="Proteomes" id="UP000190080"/>
    </source>
</evidence>
<comment type="caution">
    <text evidence="7">The sequence shown here is derived from an EMBL/GenBank/DDBJ whole genome shotgun (WGS) entry which is preliminary data.</text>
</comment>
<dbReference type="Gene3D" id="1.10.1060.10">
    <property type="entry name" value="Alpha-helical ferredoxin"/>
    <property type="match status" value="1"/>
</dbReference>
<name>A0A1V4INP2_9CLOT</name>
<evidence type="ECO:0000313" key="7">
    <source>
        <dbReference type="EMBL" id="OPJ61668.1"/>
    </source>
</evidence>
<organism evidence="7 8">
    <name type="scientific">Clostridium oryzae</name>
    <dbReference type="NCBI Taxonomy" id="1450648"/>
    <lineage>
        <taxon>Bacteria</taxon>
        <taxon>Bacillati</taxon>
        <taxon>Bacillota</taxon>
        <taxon>Clostridia</taxon>
        <taxon>Eubacteriales</taxon>
        <taxon>Clostridiaceae</taxon>
        <taxon>Clostridium</taxon>
    </lineage>
</organism>
<dbReference type="AlphaFoldDB" id="A0A1V4INP2"/>
<keyword evidence="2 7" id="KW-0560">Oxidoreductase</keyword>
<dbReference type="Proteomes" id="UP000190080">
    <property type="component" value="Unassembled WGS sequence"/>
</dbReference>
<reference evidence="7 8" key="1">
    <citation type="submission" date="2017-03" db="EMBL/GenBank/DDBJ databases">
        <title>Genome sequence of Clostridium oryzae DSM 28571.</title>
        <authorList>
            <person name="Poehlein A."/>
            <person name="Daniel R."/>
        </authorList>
    </citation>
    <scope>NUCLEOTIDE SEQUENCE [LARGE SCALE GENOMIC DNA]</scope>
    <source>
        <strain evidence="7 8">DSM 28571</strain>
    </source>
</reference>
<evidence type="ECO:0000256" key="3">
    <source>
        <dbReference type="ARBA" id="ARBA00023164"/>
    </source>
</evidence>
<dbReference type="STRING" id="1450648.CLORY_21680"/>
<proteinExistence type="predicted"/>
<dbReference type="Gene3D" id="3.50.50.60">
    <property type="entry name" value="FAD/NAD(P)-binding domain"/>
    <property type="match status" value="2"/>
</dbReference>
<accession>A0A1V4INP2</accession>
<dbReference type="EMBL" id="MZGV01000020">
    <property type="protein sequence ID" value="OPJ61668.1"/>
    <property type="molecule type" value="Genomic_DNA"/>
</dbReference>
<dbReference type="InterPro" id="IPR028261">
    <property type="entry name" value="DPD_II"/>
</dbReference>
<dbReference type="Pfam" id="PF14691">
    <property type="entry name" value="Fer4_20"/>
    <property type="match status" value="1"/>
</dbReference>
<dbReference type="GO" id="GO:0016639">
    <property type="term" value="F:oxidoreductase activity, acting on the CH-NH2 group of donors, NAD or NADP as acceptor"/>
    <property type="evidence" value="ECO:0007669"/>
    <property type="project" value="InterPro"/>
</dbReference>
<dbReference type="SUPFAM" id="SSF46548">
    <property type="entry name" value="alpha-helical ferredoxin"/>
    <property type="match status" value="1"/>
</dbReference>
<gene>
    <name evidence="7" type="primary">gltB_2</name>
    <name evidence="7" type="ORF">CLORY_21680</name>
</gene>
<protein>
    <submittedName>
        <fullName evidence="7">Glutamate synthase small chain</fullName>
        <ecNumber evidence="7">1.4.1.13</ecNumber>
    </submittedName>
</protein>
<dbReference type="PANTHER" id="PTHR43100">
    <property type="entry name" value="GLUTAMATE SYNTHASE [NADPH] SMALL CHAIN"/>
    <property type="match status" value="1"/>
</dbReference>
<keyword evidence="3" id="KW-0314">Glutamate biosynthesis</keyword>
<feature type="domain" description="FAD/NAD(P)-binding" evidence="5">
    <location>
        <begin position="144"/>
        <end position="459"/>
    </location>
</feature>
<dbReference type="InterPro" id="IPR006005">
    <property type="entry name" value="Glut_synth_ssu1"/>
</dbReference>
<evidence type="ECO:0000256" key="4">
    <source>
        <dbReference type="ARBA" id="ARBA00029440"/>
    </source>
</evidence>
<evidence type="ECO:0000259" key="6">
    <source>
        <dbReference type="Pfam" id="PF14691"/>
    </source>
</evidence>
<dbReference type="Pfam" id="PF07992">
    <property type="entry name" value="Pyr_redox_2"/>
    <property type="match status" value="1"/>
</dbReference>
<dbReference type="NCBIfam" id="TIGR01317">
    <property type="entry name" value="GOGAT_sm_gam"/>
    <property type="match status" value="1"/>
</dbReference>
<evidence type="ECO:0000256" key="1">
    <source>
        <dbReference type="ARBA" id="ARBA00022605"/>
    </source>
</evidence>
<dbReference type="InterPro" id="IPR051394">
    <property type="entry name" value="Glutamate_Synthase"/>
</dbReference>
<feature type="domain" description="Dihydroprymidine dehydrogenase" evidence="6">
    <location>
        <begin position="23"/>
        <end position="130"/>
    </location>
</feature>
<dbReference type="PRINTS" id="PR00419">
    <property type="entry name" value="ADXRDTASE"/>
</dbReference>
<dbReference type="GO" id="GO:0004355">
    <property type="term" value="F:glutamate synthase (NADPH) activity"/>
    <property type="evidence" value="ECO:0007669"/>
    <property type="project" value="UniProtKB-EC"/>
</dbReference>
<dbReference type="PANTHER" id="PTHR43100:SF1">
    <property type="entry name" value="GLUTAMATE SYNTHASE [NADPH] SMALL CHAIN"/>
    <property type="match status" value="1"/>
</dbReference>
<dbReference type="SUPFAM" id="SSF51971">
    <property type="entry name" value="Nucleotide-binding domain"/>
    <property type="match status" value="2"/>
</dbReference>
<dbReference type="OrthoDB" id="9803192at2"/>
<dbReference type="GO" id="GO:0051536">
    <property type="term" value="F:iron-sulfur cluster binding"/>
    <property type="evidence" value="ECO:0007669"/>
    <property type="project" value="InterPro"/>
</dbReference>
<dbReference type="InterPro" id="IPR023753">
    <property type="entry name" value="FAD/NAD-binding_dom"/>
</dbReference>